<evidence type="ECO:0000313" key="7">
    <source>
        <dbReference type="Proteomes" id="UP001439008"/>
    </source>
</evidence>
<dbReference type="GO" id="GO:0006508">
    <property type="term" value="P:proteolysis"/>
    <property type="evidence" value="ECO:0007669"/>
    <property type="project" value="UniProtKB-KW"/>
</dbReference>
<accession>A0ABV2ATN9</accession>
<dbReference type="Proteomes" id="UP001439008">
    <property type="component" value="Unassembled WGS sequence"/>
</dbReference>
<evidence type="ECO:0000256" key="1">
    <source>
        <dbReference type="ARBA" id="ARBA00022723"/>
    </source>
</evidence>
<evidence type="ECO:0000313" key="6">
    <source>
        <dbReference type="EMBL" id="MES1923029.1"/>
    </source>
</evidence>
<keyword evidence="6" id="KW-0645">Protease</keyword>
<sequence length="213" mass="24607">MMSRSLIQIFDVKSKQMLQYGKGYVEYSGNPDRLSSRFATKLVRWADHSYDPLNFSLQHGMDPDRHEMPFCNAYVELAFNWVDTIAPDAIRNTVTCAKCYKNDETKKQMVCKDCRLAFYCGRKCQILHWNEAHKAVCQKRDFKTESINNFEQEKTAFSSVIIELSDRMNGKRGIKKLIKMAENDFDGIEGVPEKEVAGKGDQEVNVLREEPVE</sequence>
<dbReference type="Pfam" id="PF01753">
    <property type="entry name" value="zf-MYND"/>
    <property type="match status" value="1"/>
</dbReference>
<keyword evidence="6" id="KW-0378">Hydrolase</keyword>
<evidence type="ECO:0000259" key="5">
    <source>
        <dbReference type="PROSITE" id="PS50865"/>
    </source>
</evidence>
<gene>
    <name evidence="6" type="primary">UBP16</name>
    <name evidence="6" type="ORF">MHBO_004563</name>
</gene>
<feature type="non-terminal residue" evidence="6">
    <location>
        <position position="213"/>
    </location>
</feature>
<keyword evidence="2 4" id="KW-0863">Zinc-finger</keyword>
<keyword evidence="3" id="KW-0862">Zinc</keyword>
<keyword evidence="1" id="KW-0479">Metal-binding</keyword>
<feature type="domain" description="MYND-type" evidence="5">
    <location>
        <begin position="96"/>
        <end position="137"/>
    </location>
</feature>
<keyword evidence="7" id="KW-1185">Reference proteome</keyword>
<reference evidence="6 7" key="1">
    <citation type="journal article" date="2024" name="BMC Biol.">
        <title>Comparative genomics of Ascetosporea gives new insight into the evolutionary basis for animal parasitism in Rhizaria.</title>
        <authorList>
            <person name="Hiltunen Thoren M."/>
            <person name="Onut-Brannstrom I."/>
            <person name="Alfjorden A."/>
            <person name="Peckova H."/>
            <person name="Swords F."/>
            <person name="Hooper C."/>
            <person name="Holzer A.S."/>
            <person name="Bass D."/>
            <person name="Burki F."/>
        </authorList>
    </citation>
    <scope>NUCLEOTIDE SEQUENCE [LARGE SCALE GENOMIC DNA]</scope>
    <source>
        <strain evidence="6">20-A016</strain>
    </source>
</reference>
<dbReference type="InterPro" id="IPR002893">
    <property type="entry name" value="Znf_MYND"/>
</dbReference>
<evidence type="ECO:0000256" key="4">
    <source>
        <dbReference type="PROSITE-ProRule" id="PRU00134"/>
    </source>
</evidence>
<evidence type="ECO:0000256" key="3">
    <source>
        <dbReference type="ARBA" id="ARBA00022833"/>
    </source>
</evidence>
<dbReference type="EC" id="3.4.19.12" evidence="6"/>
<organism evidence="6 7">
    <name type="scientific">Bonamia ostreae</name>
    <dbReference type="NCBI Taxonomy" id="126728"/>
    <lineage>
        <taxon>Eukaryota</taxon>
        <taxon>Sar</taxon>
        <taxon>Rhizaria</taxon>
        <taxon>Endomyxa</taxon>
        <taxon>Ascetosporea</taxon>
        <taxon>Haplosporida</taxon>
        <taxon>Bonamia</taxon>
    </lineage>
</organism>
<protein>
    <submittedName>
        <fullName evidence="6">Ubiquitin-specific protease</fullName>
        <ecNumber evidence="6">3.4.19.12</ecNumber>
    </submittedName>
</protein>
<proteinExistence type="predicted"/>
<name>A0ABV2ATN9_9EUKA</name>
<comment type="caution">
    <text evidence="6">The sequence shown here is derived from an EMBL/GenBank/DDBJ whole genome shotgun (WGS) entry which is preliminary data.</text>
</comment>
<dbReference type="PROSITE" id="PS50865">
    <property type="entry name" value="ZF_MYND_2"/>
    <property type="match status" value="1"/>
</dbReference>
<dbReference type="EMBL" id="JBDODL010004408">
    <property type="protein sequence ID" value="MES1923029.1"/>
    <property type="molecule type" value="Genomic_DNA"/>
</dbReference>
<dbReference type="SUPFAM" id="SSF144232">
    <property type="entry name" value="HIT/MYND zinc finger-like"/>
    <property type="match status" value="1"/>
</dbReference>
<dbReference type="GO" id="GO:0004843">
    <property type="term" value="F:cysteine-type deubiquitinase activity"/>
    <property type="evidence" value="ECO:0007669"/>
    <property type="project" value="UniProtKB-EC"/>
</dbReference>
<evidence type="ECO:0000256" key="2">
    <source>
        <dbReference type="ARBA" id="ARBA00022771"/>
    </source>
</evidence>
<dbReference type="PROSITE" id="PS01360">
    <property type="entry name" value="ZF_MYND_1"/>
    <property type="match status" value="1"/>
</dbReference>
<dbReference type="Gene3D" id="6.10.140.2220">
    <property type="match status" value="1"/>
</dbReference>